<accession>A0A378F6T8</accession>
<dbReference type="AlphaFoldDB" id="A0A378F6T8"/>
<sequence>MRIRLTQRSSRLAIRRCTFLSCQKSLRQLPAHLFFQPQAPTFRLRFFLLALLLPAFQQQCVAAAVSLSSLLIVGTFLLPC</sequence>
<evidence type="ECO:0000313" key="1">
    <source>
        <dbReference type="EMBL" id="STW40056.1"/>
    </source>
</evidence>
<organism evidence="1 2">
    <name type="scientific">Klebsiella pneumoniae</name>
    <dbReference type="NCBI Taxonomy" id="573"/>
    <lineage>
        <taxon>Bacteria</taxon>
        <taxon>Pseudomonadati</taxon>
        <taxon>Pseudomonadota</taxon>
        <taxon>Gammaproteobacteria</taxon>
        <taxon>Enterobacterales</taxon>
        <taxon>Enterobacteriaceae</taxon>
        <taxon>Klebsiella/Raoultella group</taxon>
        <taxon>Klebsiella</taxon>
        <taxon>Klebsiella pneumoniae complex</taxon>
    </lineage>
</organism>
<protein>
    <submittedName>
        <fullName evidence="1">Uncharacterized protein</fullName>
    </submittedName>
</protein>
<name>A0A378F6T8_KLEPN</name>
<dbReference type="EMBL" id="UGNC01000004">
    <property type="protein sequence ID" value="STW40056.1"/>
    <property type="molecule type" value="Genomic_DNA"/>
</dbReference>
<evidence type="ECO:0000313" key="2">
    <source>
        <dbReference type="Proteomes" id="UP000255167"/>
    </source>
</evidence>
<proteinExistence type="predicted"/>
<gene>
    <name evidence="1" type="ORF">NCTC9617_01591</name>
</gene>
<dbReference type="Proteomes" id="UP000255167">
    <property type="component" value="Unassembled WGS sequence"/>
</dbReference>
<reference evidence="1 2" key="1">
    <citation type="submission" date="2018-06" db="EMBL/GenBank/DDBJ databases">
        <authorList>
            <consortium name="Pathogen Informatics"/>
            <person name="Doyle S."/>
        </authorList>
    </citation>
    <scope>NUCLEOTIDE SEQUENCE [LARGE SCALE GENOMIC DNA]</scope>
    <source>
        <strain evidence="1 2">NCTC9617</strain>
    </source>
</reference>